<keyword evidence="3" id="KW-1185">Reference proteome</keyword>
<evidence type="ECO:0000256" key="1">
    <source>
        <dbReference type="SAM" id="MobiDB-lite"/>
    </source>
</evidence>
<evidence type="ECO:0000313" key="3">
    <source>
        <dbReference type="Proteomes" id="UP000320672"/>
    </source>
</evidence>
<dbReference type="AlphaFoldDB" id="A0A517ML77"/>
<dbReference type="Proteomes" id="UP000320672">
    <property type="component" value="Chromosome"/>
</dbReference>
<dbReference type="EMBL" id="CP036262">
    <property type="protein sequence ID" value="QDS95632.1"/>
    <property type="molecule type" value="Genomic_DNA"/>
</dbReference>
<sequence length="60" mass="6778">MPREESTENSTPMTIAIQKETIPPTMTRLRREKKESYSVRKVGSGRPGRKLSIESMVTVA</sequence>
<evidence type="ECO:0000313" key="2">
    <source>
        <dbReference type="EMBL" id="QDS95632.1"/>
    </source>
</evidence>
<organism evidence="2 3">
    <name type="scientific">Roseimaritima multifibrata</name>
    <dbReference type="NCBI Taxonomy" id="1930274"/>
    <lineage>
        <taxon>Bacteria</taxon>
        <taxon>Pseudomonadati</taxon>
        <taxon>Planctomycetota</taxon>
        <taxon>Planctomycetia</taxon>
        <taxon>Pirellulales</taxon>
        <taxon>Pirellulaceae</taxon>
        <taxon>Roseimaritima</taxon>
    </lineage>
</organism>
<reference evidence="2 3" key="1">
    <citation type="submission" date="2019-02" db="EMBL/GenBank/DDBJ databases">
        <title>Deep-cultivation of Planctomycetes and their phenomic and genomic characterization uncovers novel biology.</title>
        <authorList>
            <person name="Wiegand S."/>
            <person name="Jogler M."/>
            <person name="Boedeker C."/>
            <person name="Pinto D."/>
            <person name="Vollmers J."/>
            <person name="Rivas-Marin E."/>
            <person name="Kohn T."/>
            <person name="Peeters S.H."/>
            <person name="Heuer A."/>
            <person name="Rast P."/>
            <person name="Oberbeckmann S."/>
            <person name="Bunk B."/>
            <person name="Jeske O."/>
            <person name="Meyerdierks A."/>
            <person name="Storesund J.E."/>
            <person name="Kallscheuer N."/>
            <person name="Luecker S."/>
            <person name="Lage O.M."/>
            <person name="Pohl T."/>
            <person name="Merkel B.J."/>
            <person name="Hornburger P."/>
            <person name="Mueller R.-W."/>
            <person name="Bruemmer F."/>
            <person name="Labrenz M."/>
            <person name="Spormann A.M."/>
            <person name="Op den Camp H."/>
            <person name="Overmann J."/>
            <person name="Amann R."/>
            <person name="Jetten M.S.M."/>
            <person name="Mascher T."/>
            <person name="Medema M.H."/>
            <person name="Devos D.P."/>
            <person name="Kaster A.-K."/>
            <person name="Ovreas L."/>
            <person name="Rohde M."/>
            <person name="Galperin M.Y."/>
            <person name="Jogler C."/>
        </authorList>
    </citation>
    <scope>NUCLEOTIDE SEQUENCE [LARGE SCALE GENOMIC DNA]</scope>
    <source>
        <strain evidence="2 3">FF011L</strain>
    </source>
</reference>
<proteinExistence type="predicted"/>
<protein>
    <submittedName>
        <fullName evidence="2">Uncharacterized protein</fullName>
    </submittedName>
</protein>
<name>A0A517ML77_9BACT</name>
<feature type="region of interest" description="Disordered" evidence="1">
    <location>
        <begin position="1"/>
        <end position="21"/>
    </location>
</feature>
<dbReference type="KEGG" id="rml:FF011L_44300"/>
<gene>
    <name evidence="2" type="ORF">FF011L_44300</name>
</gene>
<accession>A0A517ML77</accession>